<dbReference type="GeneID" id="94021350"/>
<dbReference type="Gene3D" id="2.120.10.30">
    <property type="entry name" value="TolB, C-terminal domain"/>
    <property type="match status" value="1"/>
</dbReference>
<comment type="similarity">
    <text evidence="1">Belongs to the SMP-30/CGR1 family.</text>
</comment>
<proteinExistence type="inferred from homology"/>
<evidence type="ECO:0000256" key="3">
    <source>
        <dbReference type="PIRSR" id="PIRSR605511-2"/>
    </source>
</evidence>
<evidence type="ECO:0000259" key="4">
    <source>
        <dbReference type="Pfam" id="PF08450"/>
    </source>
</evidence>
<dbReference type="STRING" id="60137.SAMN04488041_103231"/>
<organism evidence="5 6">
    <name type="scientific">Sulfitobacter pontiacus</name>
    <dbReference type="NCBI Taxonomy" id="60137"/>
    <lineage>
        <taxon>Bacteria</taxon>
        <taxon>Pseudomonadati</taxon>
        <taxon>Pseudomonadota</taxon>
        <taxon>Alphaproteobacteria</taxon>
        <taxon>Rhodobacterales</taxon>
        <taxon>Roseobacteraceae</taxon>
        <taxon>Sulfitobacter</taxon>
    </lineage>
</organism>
<keyword evidence="3" id="KW-0862">Zinc</keyword>
<gene>
    <name evidence="5" type="ORF">SAMN04488041_103231</name>
</gene>
<accession>A0A1H2WDV2</accession>
<evidence type="ECO:0000256" key="2">
    <source>
        <dbReference type="PIRSR" id="PIRSR605511-1"/>
    </source>
</evidence>
<feature type="binding site" evidence="3">
    <location>
        <position position="15"/>
    </location>
    <ligand>
        <name>a divalent metal cation</name>
        <dbReference type="ChEBI" id="CHEBI:60240"/>
    </ligand>
</feature>
<name>A0A1H2WDV2_9RHOB</name>
<dbReference type="PRINTS" id="PR01790">
    <property type="entry name" value="SMP30FAMILY"/>
</dbReference>
<dbReference type="Proteomes" id="UP000183076">
    <property type="component" value="Unassembled WGS sequence"/>
</dbReference>
<dbReference type="GO" id="GO:0004341">
    <property type="term" value="F:gluconolactonase activity"/>
    <property type="evidence" value="ECO:0007669"/>
    <property type="project" value="TreeGrafter"/>
</dbReference>
<dbReference type="EMBL" id="FNNB01000003">
    <property type="protein sequence ID" value="SDW78721.1"/>
    <property type="molecule type" value="Genomic_DNA"/>
</dbReference>
<dbReference type="GO" id="GO:0019853">
    <property type="term" value="P:L-ascorbic acid biosynthetic process"/>
    <property type="evidence" value="ECO:0007669"/>
    <property type="project" value="TreeGrafter"/>
</dbReference>
<feature type="binding site" evidence="3">
    <location>
        <position position="194"/>
    </location>
    <ligand>
        <name>a divalent metal cation</name>
        <dbReference type="ChEBI" id="CHEBI:60240"/>
    </ligand>
</feature>
<evidence type="ECO:0000313" key="5">
    <source>
        <dbReference type="EMBL" id="SDW78721.1"/>
    </source>
</evidence>
<sequence>MNATLFDARACALGEGPLWHPERGQLFWFDILGKTLMSRQGDKTLSWQFDECVSAAGWIDRDTLLVASETALWRFDLNGEERSLVVPLEADQPLTRSNDGRADPWGGFWIGTMGFNAERGAGAIYRYYKGALRLLFAEITISNAICFSPDRRFAYYTDTPTRQIMRVPLDATEGWPSAPPEVFVDLKKDKRNPDGAVVDSDGCLWNAQWGAAQVARYSPDGTLLQTVDIPAAQATCPAFGGADLRTLFVTSAAQGRDGAEDGQTFQLASDVRGQREHRIIL</sequence>
<dbReference type="InterPro" id="IPR011042">
    <property type="entry name" value="6-blade_b-propeller_TolB-like"/>
</dbReference>
<evidence type="ECO:0000313" key="6">
    <source>
        <dbReference type="Proteomes" id="UP000183076"/>
    </source>
</evidence>
<evidence type="ECO:0000256" key="1">
    <source>
        <dbReference type="ARBA" id="ARBA00008853"/>
    </source>
</evidence>
<protein>
    <submittedName>
        <fullName evidence="5">Sugar lactone lactonase YvrE</fullName>
    </submittedName>
</protein>
<dbReference type="InterPro" id="IPR013658">
    <property type="entry name" value="SGL"/>
</dbReference>
<feature type="domain" description="SMP-30/Gluconolactonase/LRE-like region" evidence="4">
    <location>
        <begin position="13"/>
        <end position="252"/>
    </location>
</feature>
<dbReference type="PANTHER" id="PTHR10907:SF47">
    <property type="entry name" value="REGUCALCIN"/>
    <property type="match status" value="1"/>
</dbReference>
<feature type="binding site" evidence="3">
    <location>
        <position position="96"/>
    </location>
    <ligand>
        <name>substrate</name>
    </ligand>
</feature>
<dbReference type="AlphaFoldDB" id="A0A1H2WDV2"/>
<feature type="binding site" evidence="3">
    <location>
        <position position="98"/>
    </location>
    <ligand>
        <name>substrate</name>
    </ligand>
</feature>
<dbReference type="InterPro" id="IPR005511">
    <property type="entry name" value="SMP-30"/>
</dbReference>
<dbReference type="PANTHER" id="PTHR10907">
    <property type="entry name" value="REGUCALCIN"/>
    <property type="match status" value="1"/>
</dbReference>
<feature type="binding site" evidence="3">
    <location>
        <position position="143"/>
    </location>
    <ligand>
        <name>a divalent metal cation</name>
        <dbReference type="ChEBI" id="CHEBI:60240"/>
    </ligand>
</feature>
<reference evidence="6" key="1">
    <citation type="submission" date="2016-10" db="EMBL/GenBank/DDBJ databases">
        <authorList>
            <person name="Varghese N."/>
            <person name="Submissions S."/>
        </authorList>
    </citation>
    <scope>NUCLEOTIDE SEQUENCE [LARGE SCALE GENOMIC DNA]</scope>
    <source>
        <strain evidence="6">DSM 10014</strain>
    </source>
</reference>
<dbReference type="GO" id="GO:0005509">
    <property type="term" value="F:calcium ion binding"/>
    <property type="evidence" value="ECO:0007669"/>
    <property type="project" value="TreeGrafter"/>
</dbReference>
<dbReference type="SUPFAM" id="SSF63829">
    <property type="entry name" value="Calcium-dependent phosphotriesterase"/>
    <property type="match status" value="1"/>
</dbReference>
<dbReference type="Pfam" id="PF08450">
    <property type="entry name" value="SGL"/>
    <property type="match status" value="1"/>
</dbReference>
<comment type="cofactor">
    <cofactor evidence="3">
        <name>Zn(2+)</name>
        <dbReference type="ChEBI" id="CHEBI:29105"/>
    </cofactor>
    <text evidence="3">Binds 1 divalent metal cation per subunit.</text>
</comment>
<feature type="active site" description="Proton donor/acceptor" evidence="2">
    <location>
        <position position="194"/>
    </location>
</feature>
<dbReference type="RefSeq" id="WP_074635403.1">
    <property type="nucleotide sequence ID" value="NZ_CP160849.1"/>
</dbReference>
<keyword evidence="3" id="KW-0479">Metal-binding</keyword>